<name>A0A7S2GX56_9STRA</name>
<organism evidence="2">
    <name type="scientific">Octactis speculum</name>
    <dbReference type="NCBI Taxonomy" id="3111310"/>
    <lineage>
        <taxon>Eukaryota</taxon>
        <taxon>Sar</taxon>
        <taxon>Stramenopiles</taxon>
        <taxon>Ochrophyta</taxon>
        <taxon>Dictyochophyceae</taxon>
        <taxon>Dictyochales</taxon>
        <taxon>Dictyochaceae</taxon>
        <taxon>Octactis</taxon>
    </lineage>
</organism>
<dbReference type="InterPro" id="IPR001214">
    <property type="entry name" value="SET_dom"/>
</dbReference>
<dbReference type="Pfam" id="PF00856">
    <property type="entry name" value="SET"/>
    <property type="match status" value="1"/>
</dbReference>
<dbReference type="AlphaFoldDB" id="A0A7S2GX56"/>
<dbReference type="EMBL" id="HBGS01054388">
    <property type="protein sequence ID" value="CAD9474130.1"/>
    <property type="molecule type" value="Transcribed_RNA"/>
</dbReference>
<proteinExistence type="predicted"/>
<dbReference type="Gene3D" id="2.170.270.10">
    <property type="entry name" value="SET domain"/>
    <property type="match status" value="1"/>
</dbReference>
<evidence type="ECO:0000313" key="2">
    <source>
        <dbReference type="EMBL" id="CAD9474130.1"/>
    </source>
</evidence>
<evidence type="ECO:0000259" key="1">
    <source>
        <dbReference type="PROSITE" id="PS50280"/>
    </source>
</evidence>
<feature type="domain" description="SET" evidence="1">
    <location>
        <begin position="8"/>
        <end position="121"/>
    </location>
</feature>
<gene>
    <name evidence="2" type="ORF">DSPE1174_LOCUS28092</name>
</gene>
<accession>A0A7S2GX56</accession>
<protein>
    <recommendedName>
        <fullName evidence="1">SET domain-containing protein</fullName>
    </recommendedName>
</protein>
<reference evidence="2" key="1">
    <citation type="submission" date="2021-01" db="EMBL/GenBank/DDBJ databases">
        <authorList>
            <person name="Corre E."/>
            <person name="Pelletier E."/>
            <person name="Niang G."/>
            <person name="Scheremetjew M."/>
            <person name="Finn R."/>
            <person name="Kale V."/>
            <person name="Holt S."/>
            <person name="Cochrane G."/>
            <person name="Meng A."/>
            <person name="Brown T."/>
            <person name="Cohen L."/>
        </authorList>
    </citation>
    <scope>NUCLEOTIDE SEQUENCE</scope>
    <source>
        <strain evidence="2">CCMP1381</strain>
    </source>
</reference>
<sequence>MLEDVSNVELEVKESSIPGAGEGLFLASFCAEAGQILLRENPRVIKRNEAKKIMNSIEWKDRNPVIQLNKNRFLDIRKLQMYKANHSSQSNIDVQRTGESCIEVVALRDIYEGEELFWEYSPTWTPP</sequence>
<dbReference type="InterPro" id="IPR046341">
    <property type="entry name" value="SET_dom_sf"/>
</dbReference>
<dbReference type="PROSITE" id="PS50280">
    <property type="entry name" value="SET"/>
    <property type="match status" value="1"/>
</dbReference>
<dbReference type="SUPFAM" id="SSF82199">
    <property type="entry name" value="SET domain"/>
    <property type="match status" value="1"/>
</dbReference>